<gene>
    <name evidence="2" type="ORF">ENU31_04570</name>
</gene>
<feature type="transmembrane region" description="Helical" evidence="1">
    <location>
        <begin position="17"/>
        <end position="38"/>
    </location>
</feature>
<protein>
    <recommendedName>
        <fullName evidence="3">DUF4352 domain-containing protein</fullName>
    </recommendedName>
</protein>
<reference evidence="2" key="1">
    <citation type="journal article" date="2020" name="mSystems">
        <title>Genome- and Community-Level Interaction Insights into Carbon Utilization and Element Cycling Functions of Hydrothermarchaeota in Hydrothermal Sediment.</title>
        <authorList>
            <person name="Zhou Z."/>
            <person name="Liu Y."/>
            <person name="Xu W."/>
            <person name="Pan J."/>
            <person name="Luo Z.H."/>
            <person name="Li M."/>
        </authorList>
    </citation>
    <scope>NUCLEOTIDE SEQUENCE [LARGE SCALE GENOMIC DNA]</scope>
    <source>
        <strain evidence="2">SpSt-658</strain>
    </source>
</reference>
<name>A0A7C4D142_9CREN</name>
<keyword evidence="1" id="KW-0812">Transmembrane</keyword>
<evidence type="ECO:0000256" key="1">
    <source>
        <dbReference type="SAM" id="Phobius"/>
    </source>
</evidence>
<evidence type="ECO:0008006" key="3">
    <source>
        <dbReference type="Google" id="ProtNLM"/>
    </source>
</evidence>
<proteinExistence type="predicted"/>
<comment type="caution">
    <text evidence="2">The sequence shown here is derived from an EMBL/GenBank/DDBJ whole genome shotgun (WGS) entry which is preliminary data.</text>
</comment>
<dbReference type="AlphaFoldDB" id="A0A7C4D142"/>
<keyword evidence="1" id="KW-0472">Membrane</keyword>
<accession>A0A7C4D142</accession>
<evidence type="ECO:0000313" key="2">
    <source>
        <dbReference type="EMBL" id="HGM07666.1"/>
    </source>
</evidence>
<dbReference type="EMBL" id="DTCA01000141">
    <property type="protein sequence ID" value="HGM07666.1"/>
    <property type="molecule type" value="Genomic_DNA"/>
</dbReference>
<keyword evidence="1" id="KW-1133">Transmembrane helix</keyword>
<organism evidence="2">
    <name type="scientific">Ignisphaera aggregans</name>
    <dbReference type="NCBI Taxonomy" id="334771"/>
    <lineage>
        <taxon>Archaea</taxon>
        <taxon>Thermoproteota</taxon>
        <taxon>Thermoprotei</taxon>
        <taxon>Desulfurococcales</taxon>
        <taxon>Desulfurococcaceae</taxon>
        <taxon>Ignisphaera</taxon>
    </lineage>
</organism>
<sequence length="167" mass="17917">MLTICNVKKIDKGISELLAIVIGIAITIAIGVAFYTFVPNFVNTFIQQQKVGVVVTSTSVIDKNTAIATISVRNLGTRDIYALSIMIVTNRSINLELLSPTPSTTSNGKIDIDLRNSILSPGQEIPLIIRLSTHDDGPLIGTKVGFIITAKFADNVYASESLALTII</sequence>